<evidence type="ECO:0000313" key="2">
    <source>
        <dbReference type="Proteomes" id="UP000245507"/>
    </source>
</evidence>
<dbReference type="AlphaFoldDB" id="A0A316TRP0"/>
<evidence type="ECO:0000313" key="1">
    <source>
        <dbReference type="EMBL" id="PWN02296.1"/>
    </source>
</evidence>
<dbReference type="EMBL" id="QGDD01000006">
    <property type="protein sequence ID" value="PWN02296.1"/>
    <property type="molecule type" value="Genomic_DNA"/>
</dbReference>
<sequence>MLATNRMLGPKTRTCTRAEFVAMMKDRGIRIDSSRISRWESGLEYISPTLVEAYETVCGLQPAQIGAVRRVLAREGRLLTRSSERNAGSAAPERIDELLDGLESGRIRGDQWIWLADQLRRFQSIYLHRRTWQDLADQLVDELSRSSSIAYLARYEAAAALMKSPQAQPYLSKSVGRYVLDPETQVITPVLQVLSEVREPGASDVVLRLVGASNVKLRRSAAIVAAAMIRRGNLAPDHKDLERQVGRDLLDAPGRPSVVTLDLASRMTDAQFDRLRRSTKDDRVRATLQQARANRELVEPEQARLLADHIGLHAELLCARAAADPDQMLRRLIREALFHVHRSRRHLASALLLASPYAAAIGEVVLRLTSHADERVASPCWSLVGRMTPAISTTELADLVAAETRHELLPRATAALMWVGSDLPETGVEALLRAVHNGSGDAAYAAILTLGLADRQQELAEIAERGPDHLGPLVRWAAARGPVVTEG</sequence>
<comment type="caution">
    <text evidence="1">The sequence shown here is derived from an EMBL/GenBank/DDBJ whole genome shotgun (WGS) entry which is preliminary data.</text>
</comment>
<protein>
    <submittedName>
        <fullName evidence="1">Uncharacterized protein</fullName>
    </submittedName>
</protein>
<organism evidence="1 2">
    <name type="scientific">Nocardioides silvaticus</name>
    <dbReference type="NCBI Taxonomy" id="2201891"/>
    <lineage>
        <taxon>Bacteria</taxon>
        <taxon>Bacillati</taxon>
        <taxon>Actinomycetota</taxon>
        <taxon>Actinomycetes</taxon>
        <taxon>Propionibacteriales</taxon>
        <taxon>Nocardioidaceae</taxon>
        <taxon>Nocardioides</taxon>
    </lineage>
</organism>
<gene>
    <name evidence="1" type="ORF">DJ010_14380</name>
</gene>
<dbReference type="Proteomes" id="UP000245507">
    <property type="component" value="Unassembled WGS sequence"/>
</dbReference>
<reference evidence="1 2" key="1">
    <citation type="submission" date="2018-05" db="EMBL/GenBank/DDBJ databases">
        <title>Nocardioides silvaticus genome.</title>
        <authorList>
            <person name="Li C."/>
            <person name="Wang G."/>
        </authorList>
    </citation>
    <scope>NUCLEOTIDE SEQUENCE [LARGE SCALE GENOMIC DNA]</scope>
    <source>
        <strain evidence="1 2">CCTCC AB 2018079</strain>
    </source>
</reference>
<name>A0A316TRP0_9ACTN</name>
<accession>A0A316TRP0</accession>
<keyword evidence="2" id="KW-1185">Reference proteome</keyword>
<proteinExistence type="predicted"/>